<feature type="transmembrane region" description="Helical" evidence="1">
    <location>
        <begin position="165"/>
        <end position="186"/>
    </location>
</feature>
<evidence type="ECO:0000313" key="3">
    <source>
        <dbReference type="Proteomes" id="UP001597244"/>
    </source>
</evidence>
<keyword evidence="1" id="KW-0812">Transmembrane</keyword>
<sequence length="192" mass="21968">MPLYYYLILGAVLLIALGLFVLYGVQTRKLAKKFPVTAKHPQMSKKEVWQLNERLQLTLNKFDEHIYKDMMQFGLAALLFVASAGALIGNVPALTSYNELVVLIWPILAAISAIYFVIAYRRRQKNIYFATKKLSDEHPDQAKEIGIDPEQVGNLWKRLEKQLSLINVWLLAYCLIIAVLIFSAIINNYMGY</sequence>
<reference evidence="3" key="1">
    <citation type="journal article" date="2019" name="Int. J. Syst. Evol. Microbiol.">
        <title>The Global Catalogue of Microorganisms (GCM) 10K type strain sequencing project: providing services to taxonomists for standard genome sequencing and annotation.</title>
        <authorList>
            <consortium name="The Broad Institute Genomics Platform"/>
            <consortium name="The Broad Institute Genome Sequencing Center for Infectious Disease"/>
            <person name="Wu L."/>
            <person name="Ma J."/>
        </authorList>
    </citation>
    <scope>NUCLEOTIDE SEQUENCE [LARGE SCALE GENOMIC DNA]</scope>
    <source>
        <strain evidence="3">CCM 8951</strain>
    </source>
</reference>
<feature type="transmembrane region" description="Helical" evidence="1">
    <location>
        <begin position="73"/>
        <end position="94"/>
    </location>
</feature>
<dbReference type="Proteomes" id="UP001597244">
    <property type="component" value="Unassembled WGS sequence"/>
</dbReference>
<gene>
    <name evidence="2" type="ORF">ACFQ4L_00675</name>
</gene>
<evidence type="ECO:0008006" key="4">
    <source>
        <dbReference type="Google" id="ProtNLM"/>
    </source>
</evidence>
<organism evidence="2 3">
    <name type="scientific">Lapidilactobacillus mulanensis</name>
    <dbReference type="NCBI Taxonomy" id="2485999"/>
    <lineage>
        <taxon>Bacteria</taxon>
        <taxon>Bacillati</taxon>
        <taxon>Bacillota</taxon>
        <taxon>Bacilli</taxon>
        <taxon>Lactobacillales</taxon>
        <taxon>Lactobacillaceae</taxon>
        <taxon>Lapidilactobacillus</taxon>
    </lineage>
</organism>
<accession>A0ABW4DNH2</accession>
<keyword evidence="3" id="KW-1185">Reference proteome</keyword>
<comment type="caution">
    <text evidence="2">The sequence shown here is derived from an EMBL/GenBank/DDBJ whole genome shotgun (WGS) entry which is preliminary data.</text>
</comment>
<feature type="transmembrane region" description="Helical" evidence="1">
    <location>
        <begin position="100"/>
        <end position="120"/>
    </location>
</feature>
<feature type="transmembrane region" description="Helical" evidence="1">
    <location>
        <begin position="6"/>
        <end position="25"/>
    </location>
</feature>
<proteinExistence type="predicted"/>
<keyword evidence="1" id="KW-1133">Transmembrane helix</keyword>
<evidence type="ECO:0000256" key="1">
    <source>
        <dbReference type="SAM" id="Phobius"/>
    </source>
</evidence>
<keyword evidence="1" id="KW-0472">Membrane</keyword>
<dbReference type="EMBL" id="JBHTOF010000011">
    <property type="protein sequence ID" value="MFD1464606.1"/>
    <property type="molecule type" value="Genomic_DNA"/>
</dbReference>
<evidence type="ECO:0000313" key="2">
    <source>
        <dbReference type="EMBL" id="MFD1464606.1"/>
    </source>
</evidence>
<dbReference type="RefSeq" id="WP_125578099.1">
    <property type="nucleotide sequence ID" value="NZ_JBHTOF010000011.1"/>
</dbReference>
<protein>
    <recommendedName>
        <fullName evidence="4">DUF2178 domain-containing protein</fullName>
    </recommendedName>
</protein>
<name>A0ABW4DNH2_9LACO</name>